<organism evidence="2 3">
    <name type="scientific">Trapa incisa</name>
    <dbReference type="NCBI Taxonomy" id="236973"/>
    <lineage>
        <taxon>Eukaryota</taxon>
        <taxon>Viridiplantae</taxon>
        <taxon>Streptophyta</taxon>
        <taxon>Embryophyta</taxon>
        <taxon>Tracheophyta</taxon>
        <taxon>Spermatophyta</taxon>
        <taxon>Magnoliopsida</taxon>
        <taxon>eudicotyledons</taxon>
        <taxon>Gunneridae</taxon>
        <taxon>Pentapetalae</taxon>
        <taxon>rosids</taxon>
        <taxon>malvids</taxon>
        <taxon>Myrtales</taxon>
        <taxon>Lythraceae</taxon>
        <taxon>Trapa</taxon>
    </lineage>
</organism>
<comment type="caution">
    <text evidence="2">The sequence shown here is derived from an EMBL/GenBank/DDBJ whole genome shotgun (WGS) entry which is preliminary data.</text>
</comment>
<reference evidence="2 3" key="1">
    <citation type="journal article" date="2023" name="Hortic Res">
        <title>Pangenome of water caltrop reveals structural variations and asymmetric subgenome divergence after allopolyploidization.</title>
        <authorList>
            <person name="Zhang X."/>
            <person name="Chen Y."/>
            <person name="Wang L."/>
            <person name="Yuan Y."/>
            <person name="Fang M."/>
            <person name="Shi L."/>
            <person name="Lu R."/>
            <person name="Comes H.P."/>
            <person name="Ma Y."/>
            <person name="Chen Y."/>
            <person name="Huang G."/>
            <person name="Zhou Y."/>
            <person name="Zheng Z."/>
            <person name="Qiu Y."/>
        </authorList>
    </citation>
    <scope>NUCLEOTIDE SEQUENCE [LARGE SCALE GENOMIC DNA]</scope>
    <source>
        <tissue evidence="2">Roots</tissue>
    </source>
</reference>
<accession>A0AAN7JG71</accession>
<evidence type="ECO:0000313" key="3">
    <source>
        <dbReference type="Proteomes" id="UP001345219"/>
    </source>
</evidence>
<proteinExistence type="predicted"/>
<name>A0AAN7JG71_9MYRT</name>
<dbReference type="Proteomes" id="UP001345219">
    <property type="component" value="Chromosome 19"/>
</dbReference>
<feature type="compositionally biased region" description="Basic and acidic residues" evidence="1">
    <location>
        <begin position="1"/>
        <end position="10"/>
    </location>
</feature>
<protein>
    <submittedName>
        <fullName evidence="2">Uncharacterized protein</fullName>
    </submittedName>
</protein>
<dbReference type="EMBL" id="JAXIOK010000024">
    <property type="protein sequence ID" value="KAK4741400.1"/>
    <property type="molecule type" value="Genomic_DNA"/>
</dbReference>
<gene>
    <name evidence="2" type="ORF">SAY87_024988</name>
</gene>
<dbReference type="Gene3D" id="2.30.30.30">
    <property type="match status" value="1"/>
</dbReference>
<feature type="region of interest" description="Disordered" evidence="1">
    <location>
        <begin position="1"/>
        <end position="29"/>
    </location>
</feature>
<dbReference type="InterPro" id="IPR014722">
    <property type="entry name" value="Rib_uL2_dom2"/>
</dbReference>
<evidence type="ECO:0000256" key="1">
    <source>
        <dbReference type="SAM" id="MobiDB-lite"/>
    </source>
</evidence>
<feature type="compositionally biased region" description="Polar residues" evidence="1">
    <location>
        <begin position="17"/>
        <end position="29"/>
    </location>
</feature>
<sequence>MSEEEHHFESKAGASKTYPQQAGTGTGTIRTNGYIIKNRHCKVAEVHPKLESMAMLNVTLLELISSMERSLRILFHHPITVMYDFLIP</sequence>
<evidence type="ECO:0000313" key="2">
    <source>
        <dbReference type="EMBL" id="KAK4741400.1"/>
    </source>
</evidence>
<dbReference type="AlphaFoldDB" id="A0AAN7JG71"/>
<keyword evidence="3" id="KW-1185">Reference proteome</keyword>